<dbReference type="InterPro" id="IPR001867">
    <property type="entry name" value="OmpR/PhoB-type_DNA-bd"/>
</dbReference>
<dbReference type="PANTHER" id="PTHR47691:SF3">
    <property type="entry name" value="HTH-TYPE TRANSCRIPTIONAL REGULATOR RV0890C-RELATED"/>
    <property type="match status" value="1"/>
</dbReference>
<sequence>MWFRILGTTEVRSADGTPLGVGGPRVRSLLALLLLDPGQVITTERLIDGLYGENPPTGAANALQSQVSRLRRGLRGLPGQGDPVEFHPAGYRLAVDPEAVDAHRFQRLAGQGRRALAAGEHARAAALLREGLGLWRGPALADVADAPFAAAQAARLEEMRAAATEDLAEAELALGRHRDLVAELQKLVERHPLRERARAQLMRALYGSGRQAEALTVYENARRLLAEELGTDPSPELTTVHLAILQANQSLLPPPTPHRPPHFPHTPPDPTHTPPSLTHPPFDSTHASTDPSHTPSGPVHTPSDPTHAPTGPAHAPSDPTHAPTSPTHAPFNPTHASTDPAHTPSDPTHAPTSPAHAPSDPTHAPPGLTHTPPDPARVPTSPAHAPFDPTHAPTSPAHAPSGPGQPPPDPTHAPTGPTYAPFNPTDGQPGHPHSAAGASSGPVRAVPGPGAAAGSGYPPSGPVHVRAGAAPGAEQVPGVAPSRLPARLTTFVGREEELRRVGELLSGQRLLTLIGPGGAGKTRLAVEAGALEPGEVRFVDLAPLGDGTEVAGALLGALGLRESGLRPAPGDASVDPVERLVTALTGRRVLLILDNCEHVVDEAARLVHRLLSACPELRVLATSREALGITGESLWPLPPLPLPPEGVRAEQALEYPAVRLFAERAAAVSPGFTVDADNVDLVLRICRDLDGLPLAIELAAARLRSLPPAEVAARLDDRFRLLSRGDRTAAPRHRTLRAVVEWSWDLLDAGEQTLARRLTVFSGGVTLEAAARVCQMSPDEIDELLAGLVDKSFVHSGPDGRYQMLETIRAFCAERLAEAGERDRLQRAHAEHFFDLARTADPYLRRAEQLDWLDRLAAEHGNLHAALRWAVRHDTTLALRLVAALSWYWWLRGRVEGAPLAGELLVAVGDEPPDDLGEEWVLCLANAASGNTLDPELSGRLDHAEAIMKGIDRPLRWPGGIVYWALLAGPERTSVEQHRVQLGTDAWSQVISHLGDGFQLLFKGELVVAEPEFEAAYEGFRALGDRWGMANSLDPLAQVADWRGDRERFHALIDRALELVDQLSAYEERADLLALRATTFVRDGDYARAEADYRLAAEVARRAGAGEKADGMYHGLGEIARLRGDLAQARRYYEASLNSASDNWFATGWTRAQALVGLGWTAEAEGDAERARALHRQGLALAMRRQNVMYVADAVDGLAGTALLEGDGERAALLLGVAAGLRGIPAAAGTDAARVAAGARELIGEDAYRAAHDRGRALDREEALRLAGA</sequence>
<dbReference type="AlphaFoldDB" id="A0A1H6E2I3"/>
<evidence type="ECO:0000313" key="9">
    <source>
        <dbReference type="EMBL" id="SEG91115.1"/>
    </source>
</evidence>
<keyword evidence="4" id="KW-0804">Transcription</keyword>
<dbReference type="InterPro" id="IPR019734">
    <property type="entry name" value="TPR_rpt"/>
</dbReference>
<keyword evidence="6" id="KW-0175">Coiled coil</keyword>
<proteinExistence type="inferred from homology"/>
<keyword evidence="2" id="KW-0805">Transcription regulation</keyword>
<dbReference type="GO" id="GO:0006355">
    <property type="term" value="P:regulation of DNA-templated transcription"/>
    <property type="evidence" value="ECO:0007669"/>
    <property type="project" value="InterPro"/>
</dbReference>
<dbReference type="Gene3D" id="1.10.10.10">
    <property type="entry name" value="Winged helix-like DNA-binding domain superfamily/Winged helix DNA-binding domain"/>
    <property type="match status" value="1"/>
</dbReference>
<dbReference type="InterPro" id="IPR011990">
    <property type="entry name" value="TPR-like_helical_dom_sf"/>
</dbReference>
<dbReference type="SUPFAM" id="SSF48452">
    <property type="entry name" value="TPR-like"/>
    <property type="match status" value="2"/>
</dbReference>
<dbReference type="Gene3D" id="1.25.40.10">
    <property type="entry name" value="Tetratricopeptide repeat domain"/>
    <property type="match status" value="2"/>
</dbReference>
<dbReference type="Pfam" id="PF13424">
    <property type="entry name" value="TPR_12"/>
    <property type="match status" value="1"/>
</dbReference>
<evidence type="ECO:0000259" key="8">
    <source>
        <dbReference type="PROSITE" id="PS51755"/>
    </source>
</evidence>
<dbReference type="InterPro" id="IPR016032">
    <property type="entry name" value="Sig_transdc_resp-reg_C-effctor"/>
</dbReference>
<dbReference type="SMART" id="SM00862">
    <property type="entry name" value="Trans_reg_C"/>
    <property type="match status" value="1"/>
</dbReference>
<dbReference type="PRINTS" id="PR00364">
    <property type="entry name" value="DISEASERSIST"/>
</dbReference>
<keyword evidence="3 5" id="KW-0238">DNA-binding</keyword>
<evidence type="ECO:0000313" key="10">
    <source>
        <dbReference type="Proteomes" id="UP000236723"/>
    </source>
</evidence>
<dbReference type="EMBL" id="FNVO01000028">
    <property type="protein sequence ID" value="SEG91115.1"/>
    <property type="molecule type" value="Genomic_DNA"/>
</dbReference>
<dbReference type="GO" id="GO:0016887">
    <property type="term" value="F:ATP hydrolysis activity"/>
    <property type="evidence" value="ECO:0007669"/>
    <property type="project" value="InterPro"/>
</dbReference>
<name>A0A1H6E2I3_9ACTN</name>
<dbReference type="FunFam" id="1.25.40.10:FF:000222">
    <property type="entry name" value="SARP family transcriptional regulator"/>
    <property type="match status" value="1"/>
</dbReference>
<evidence type="ECO:0000256" key="2">
    <source>
        <dbReference type="ARBA" id="ARBA00023015"/>
    </source>
</evidence>
<dbReference type="InterPro" id="IPR049945">
    <property type="entry name" value="AAA_22"/>
</dbReference>
<accession>A0A1H6E2I3</accession>
<dbReference type="GO" id="GO:0000160">
    <property type="term" value="P:phosphorelay signal transduction system"/>
    <property type="evidence" value="ECO:0007669"/>
    <property type="project" value="InterPro"/>
</dbReference>
<dbReference type="Pfam" id="PF13401">
    <property type="entry name" value="AAA_22"/>
    <property type="match status" value="1"/>
</dbReference>
<dbReference type="InterPro" id="IPR005158">
    <property type="entry name" value="BTAD"/>
</dbReference>
<feature type="compositionally biased region" description="Polar residues" evidence="7">
    <location>
        <begin position="285"/>
        <end position="295"/>
    </location>
</feature>
<dbReference type="Pfam" id="PF03704">
    <property type="entry name" value="BTAD"/>
    <property type="match status" value="1"/>
</dbReference>
<dbReference type="OrthoDB" id="3194665at2"/>
<reference evidence="10" key="1">
    <citation type="submission" date="2016-10" db="EMBL/GenBank/DDBJ databases">
        <authorList>
            <person name="Varghese N."/>
            <person name="Submissions S."/>
        </authorList>
    </citation>
    <scope>NUCLEOTIDE SEQUENCE [LARGE SCALE GENOMIC DNA]</scope>
    <source>
        <strain evidence="10">DSM 43163</strain>
    </source>
</reference>
<evidence type="ECO:0000256" key="1">
    <source>
        <dbReference type="ARBA" id="ARBA00005820"/>
    </source>
</evidence>
<dbReference type="InterPro" id="IPR058852">
    <property type="entry name" value="HTH_77"/>
</dbReference>
<organism evidence="9 10">
    <name type="scientific">Thermomonospora echinospora</name>
    <dbReference type="NCBI Taxonomy" id="1992"/>
    <lineage>
        <taxon>Bacteria</taxon>
        <taxon>Bacillati</taxon>
        <taxon>Actinomycetota</taxon>
        <taxon>Actinomycetes</taxon>
        <taxon>Streptosporangiales</taxon>
        <taxon>Thermomonosporaceae</taxon>
        <taxon>Thermomonospora</taxon>
    </lineage>
</organism>
<feature type="compositionally biased region" description="Low complexity" evidence="7">
    <location>
        <begin position="389"/>
        <end position="402"/>
    </location>
</feature>
<feature type="compositionally biased region" description="Low complexity" evidence="7">
    <location>
        <begin position="439"/>
        <end position="458"/>
    </location>
</feature>
<evidence type="ECO:0000256" key="4">
    <source>
        <dbReference type="ARBA" id="ARBA00023163"/>
    </source>
</evidence>
<dbReference type="PROSITE" id="PS51755">
    <property type="entry name" value="OMPR_PHOB"/>
    <property type="match status" value="1"/>
</dbReference>
<feature type="compositionally biased region" description="Pro residues" evidence="7">
    <location>
        <begin position="252"/>
        <end position="273"/>
    </location>
</feature>
<protein>
    <submittedName>
        <fullName evidence="9">Predicted ATPase</fullName>
    </submittedName>
</protein>
<dbReference type="GO" id="GO:0003677">
    <property type="term" value="F:DNA binding"/>
    <property type="evidence" value="ECO:0007669"/>
    <property type="project" value="UniProtKB-UniRule"/>
</dbReference>
<dbReference type="SMART" id="SM00028">
    <property type="entry name" value="TPR"/>
    <property type="match status" value="4"/>
</dbReference>
<evidence type="ECO:0000256" key="7">
    <source>
        <dbReference type="SAM" id="MobiDB-lite"/>
    </source>
</evidence>
<dbReference type="CDD" id="cd15831">
    <property type="entry name" value="BTAD"/>
    <property type="match status" value="1"/>
</dbReference>
<feature type="DNA-binding region" description="OmpR/PhoB-type" evidence="5">
    <location>
        <begin position="1"/>
        <end position="95"/>
    </location>
</feature>
<evidence type="ECO:0000256" key="5">
    <source>
        <dbReference type="PROSITE-ProRule" id="PRU01091"/>
    </source>
</evidence>
<feature type="compositionally biased region" description="Low complexity" evidence="7">
    <location>
        <begin position="346"/>
        <end position="362"/>
    </location>
</feature>
<dbReference type="Gene3D" id="3.40.50.300">
    <property type="entry name" value="P-loop containing nucleotide triphosphate hydrolases"/>
    <property type="match status" value="1"/>
</dbReference>
<dbReference type="PANTHER" id="PTHR47691">
    <property type="entry name" value="REGULATOR-RELATED"/>
    <property type="match status" value="1"/>
</dbReference>
<keyword evidence="10" id="KW-1185">Reference proteome</keyword>
<feature type="domain" description="OmpR/PhoB-type" evidence="8">
    <location>
        <begin position="1"/>
        <end position="95"/>
    </location>
</feature>
<gene>
    <name evidence="9" type="ORF">SAMN04489712_12840</name>
</gene>
<feature type="coiled-coil region" evidence="6">
    <location>
        <begin position="153"/>
        <end position="187"/>
    </location>
</feature>
<dbReference type="InterPro" id="IPR027417">
    <property type="entry name" value="P-loop_NTPase"/>
</dbReference>
<dbReference type="SMART" id="SM01043">
    <property type="entry name" value="BTAD"/>
    <property type="match status" value="1"/>
</dbReference>
<dbReference type="SUPFAM" id="SSF46894">
    <property type="entry name" value="C-terminal effector domain of the bipartite response regulators"/>
    <property type="match status" value="1"/>
</dbReference>
<dbReference type="RefSeq" id="WP_146087635.1">
    <property type="nucleotide sequence ID" value="NZ_FNVO01000028.1"/>
</dbReference>
<comment type="similarity">
    <text evidence="1">Belongs to the AfsR/DnrI/RedD regulatory family.</text>
</comment>
<feature type="compositionally biased region" description="Low complexity" evidence="7">
    <location>
        <begin position="305"/>
        <end position="330"/>
    </location>
</feature>
<dbReference type="Proteomes" id="UP000236723">
    <property type="component" value="Unassembled WGS sequence"/>
</dbReference>
<feature type="region of interest" description="Disordered" evidence="7">
    <location>
        <begin position="250"/>
        <end position="468"/>
    </location>
</feature>
<dbReference type="InterPro" id="IPR036388">
    <property type="entry name" value="WH-like_DNA-bd_sf"/>
</dbReference>
<dbReference type="Pfam" id="PF25872">
    <property type="entry name" value="HTH_77"/>
    <property type="match status" value="1"/>
</dbReference>
<dbReference type="Pfam" id="PF00486">
    <property type="entry name" value="Trans_reg_C"/>
    <property type="match status" value="1"/>
</dbReference>
<evidence type="ECO:0000256" key="3">
    <source>
        <dbReference type="ARBA" id="ARBA00023125"/>
    </source>
</evidence>
<evidence type="ECO:0000256" key="6">
    <source>
        <dbReference type="SAM" id="Coils"/>
    </source>
</evidence>
<dbReference type="SUPFAM" id="SSF52540">
    <property type="entry name" value="P-loop containing nucleoside triphosphate hydrolases"/>
    <property type="match status" value="1"/>
</dbReference>